<sequence length="576" mass="59831">MKKYLTTTAVSLALAASPALADDTDIDQILHGVQVALNAIYAGDGGDDITQAATNAGNIIARGADSLDDIYQAAVGVDQMATNYVNSTDGFYDPAGPFDGFEDVTQTATNVLNSLSMEAGATVETITQRTIYSGQAADNSVFFDGDSVGIDQSALNAANLVNAPATDLTENVRQVMRYSDQTATNSAIGDDYFDDLTDVVQSALNVANSVSGANLDDVTQRMAHSSQRATNTIVSQDDLRATRARNPNLQDAVNAANLINFLEDAQSLKQVSVSSEQIAYNMVLGPDIYPGNPNFGDVVENLDQTATNVTNSVSVPETADLGDGDIETLVQRSRDLVQRAGNLIDMGDSIDDVTQTATNAANIAQFDDIEGSVDQRWAQSYQTATNVVAFGLGDAGIYDLTQTATNVVNSLSGDDIKQDGTDVVVSQVVDMSGLSGQLAGNFVSFGSEDGEGLVDVAQSATNAANMISLNELQGVTVQNAYFQQVAGNVAVPNLASFFMTGSGDILDLDQSAVNAVNVISADELPDIQGATDISQFGSGFQLATNIAATTASVSGVTQAATNVANSIGMPSAGSGN</sequence>
<reference evidence="2 3" key="1">
    <citation type="submission" date="2018-10" db="EMBL/GenBank/DDBJ databases">
        <authorList>
            <person name="Jung H.S."/>
            <person name="Jeon C.O."/>
        </authorList>
    </citation>
    <scope>NUCLEOTIDE SEQUENCE [LARGE SCALE GENOMIC DNA]</scope>
    <source>
        <strain evidence="2 3">MA-7-27</strain>
    </source>
</reference>
<feature type="signal peptide" evidence="1">
    <location>
        <begin position="1"/>
        <end position="21"/>
    </location>
</feature>
<evidence type="ECO:0000256" key="1">
    <source>
        <dbReference type="SAM" id="SignalP"/>
    </source>
</evidence>
<dbReference type="AlphaFoldDB" id="A0A3L9Y607"/>
<organism evidence="2 3">
    <name type="scientific">Rhodophyticola porphyridii</name>
    <dbReference type="NCBI Taxonomy" id="1852017"/>
    <lineage>
        <taxon>Bacteria</taxon>
        <taxon>Pseudomonadati</taxon>
        <taxon>Pseudomonadota</taxon>
        <taxon>Alphaproteobacteria</taxon>
        <taxon>Rhodobacterales</taxon>
        <taxon>Roseobacteraceae</taxon>
        <taxon>Rhodophyticola</taxon>
    </lineage>
</organism>
<keyword evidence="3" id="KW-1185">Reference proteome</keyword>
<comment type="caution">
    <text evidence="2">The sequence shown here is derived from an EMBL/GenBank/DDBJ whole genome shotgun (WGS) entry which is preliminary data.</text>
</comment>
<evidence type="ECO:0000313" key="2">
    <source>
        <dbReference type="EMBL" id="RMA44161.1"/>
    </source>
</evidence>
<protein>
    <submittedName>
        <fullName evidence="2">Uncharacterized protein</fullName>
    </submittedName>
</protein>
<dbReference type="EMBL" id="RCNT01000001">
    <property type="protein sequence ID" value="RMA44161.1"/>
    <property type="molecule type" value="Genomic_DNA"/>
</dbReference>
<proteinExistence type="predicted"/>
<dbReference type="OrthoDB" id="7946875at2"/>
<keyword evidence="1" id="KW-0732">Signal</keyword>
<gene>
    <name evidence="2" type="ORF">D9R08_04500</name>
</gene>
<accession>A0A3L9Y607</accession>
<feature type="chain" id="PRO_5018088849" evidence="1">
    <location>
        <begin position="22"/>
        <end position="576"/>
    </location>
</feature>
<dbReference type="Proteomes" id="UP000281343">
    <property type="component" value="Unassembled WGS sequence"/>
</dbReference>
<evidence type="ECO:0000313" key="3">
    <source>
        <dbReference type="Proteomes" id="UP000281343"/>
    </source>
</evidence>
<name>A0A3L9Y607_9RHOB</name>
<dbReference type="RefSeq" id="WP_121896751.1">
    <property type="nucleotide sequence ID" value="NZ_RCNT01000001.1"/>
</dbReference>